<feature type="region of interest" description="Disordered" evidence="2">
    <location>
        <begin position="1"/>
        <end position="29"/>
    </location>
</feature>
<dbReference type="Proteomes" id="UP000249056">
    <property type="component" value="Unassembled WGS sequence"/>
</dbReference>
<evidence type="ECO:0000256" key="2">
    <source>
        <dbReference type="SAM" id="MobiDB-lite"/>
    </source>
</evidence>
<proteinExistence type="predicted"/>
<organism evidence="3 4">
    <name type="scientific">Monilinia fructigena</name>
    <dbReference type="NCBI Taxonomy" id="38457"/>
    <lineage>
        <taxon>Eukaryota</taxon>
        <taxon>Fungi</taxon>
        <taxon>Dikarya</taxon>
        <taxon>Ascomycota</taxon>
        <taxon>Pezizomycotina</taxon>
        <taxon>Leotiomycetes</taxon>
        <taxon>Helotiales</taxon>
        <taxon>Sclerotiniaceae</taxon>
        <taxon>Monilinia</taxon>
    </lineage>
</organism>
<dbReference type="Gene3D" id="2.40.50.40">
    <property type="match status" value="1"/>
</dbReference>
<feature type="compositionally biased region" description="Basic and acidic residues" evidence="2">
    <location>
        <begin position="171"/>
        <end position="182"/>
    </location>
</feature>
<keyword evidence="4" id="KW-1185">Reference proteome</keyword>
<feature type="region of interest" description="Disordered" evidence="2">
    <location>
        <begin position="396"/>
        <end position="422"/>
    </location>
</feature>
<evidence type="ECO:0000256" key="1">
    <source>
        <dbReference type="ARBA" id="ARBA00011353"/>
    </source>
</evidence>
<dbReference type="SUPFAM" id="SSF54160">
    <property type="entry name" value="Chromo domain-like"/>
    <property type="match status" value="1"/>
</dbReference>
<evidence type="ECO:0008006" key="5">
    <source>
        <dbReference type="Google" id="ProtNLM"/>
    </source>
</evidence>
<feature type="compositionally biased region" description="Polar residues" evidence="2">
    <location>
        <begin position="127"/>
        <end position="141"/>
    </location>
</feature>
<dbReference type="AlphaFoldDB" id="A0A395IU91"/>
<feature type="compositionally biased region" description="Acidic residues" evidence="2">
    <location>
        <begin position="401"/>
        <end position="422"/>
    </location>
</feature>
<protein>
    <recommendedName>
        <fullName evidence="5">Chromo domain-containing protein</fullName>
    </recommendedName>
</protein>
<dbReference type="EMBL" id="QKRW01000027">
    <property type="protein sequence ID" value="RAL61919.1"/>
    <property type="molecule type" value="Genomic_DNA"/>
</dbReference>
<dbReference type="OrthoDB" id="21470at2759"/>
<comment type="caution">
    <text evidence="3">The sequence shown here is derived from an EMBL/GenBank/DDBJ whole genome shotgun (WGS) entry which is preliminary data.</text>
</comment>
<sequence>MPRNKRRGAHGRGNFSSPRGGHTSPNPASSSLYHLQAHIFAKDLMLVSPFKKKLAIPNAIIHTGNSDQRLRDAKVSFVSAGEFKPPDLIKDSEEALAGMTLESAKLPGELLLKDVPTTDGEKEIAAPSSSFMIDTNGSNPVETGLSPPRLRSISPARSDSSQEVILFHGRGQSERRDIRIENDLSPGADPIDAKIKMASLESIPPELAEALNKETFLGAIPHERAKSPSPDFEAILPKRQNKGRQQGRAKRDRRPTRKADDSDEEDAMIADYIANMDQEQGMYDVSQTFNKRELGGDDAAWQDDSSVDDVQHPNHPEQHGWSRTELQDLDDLSTSDEARGKVQTVLSKRHRTGGVQYLVVWEHQDVDEARWVPLNVLRDSGALPLLEAFEAEEKLMAEFDSNGDEDSDDSDDVGDDDDDSDE</sequence>
<feature type="region of interest" description="Disordered" evidence="2">
    <location>
        <begin position="295"/>
        <end position="327"/>
    </location>
</feature>
<feature type="compositionally biased region" description="Basic and acidic residues" evidence="2">
    <location>
        <begin position="309"/>
        <end position="326"/>
    </location>
</feature>
<feature type="compositionally biased region" description="Basic residues" evidence="2">
    <location>
        <begin position="1"/>
        <end position="10"/>
    </location>
</feature>
<reference evidence="3 4" key="1">
    <citation type="submission" date="2018-06" db="EMBL/GenBank/DDBJ databases">
        <title>Genome Sequence of the Brown Rot Fungal Pathogen Monilinia fructigena.</title>
        <authorList>
            <person name="Landi L."/>
            <person name="De Miccolis Angelini R.M."/>
            <person name="Pollastro S."/>
            <person name="Abate D."/>
            <person name="Faretra F."/>
            <person name="Romanazzi G."/>
        </authorList>
    </citation>
    <scope>NUCLEOTIDE SEQUENCE [LARGE SCALE GENOMIC DNA]</scope>
    <source>
        <strain evidence="3 4">Mfrg269</strain>
    </source>
</reference>
<feature type="compositionally biased region" description="Basic residues" evidence="2">
    <location>
        <begin position="239"/>
        <end position="256"/>
    </location>
</feature>
<comment type="subunit">
    <text evidence="1">Component of the NuA4 histone acetyltransferase complex.</text>
</comment>
<evidence type="ECO:0000313" key="3">
    <source>
        <dbReference type="EMBL" id="RAL61919.1"/>
    </source>
</evidence>
<dbReference type="InterPro" id="IPR016197">
    <property type="entry name" value="Chromo-like_dom_sf"/>
</dbReference>
<feature type="region of interest" description="Disordered" evidence="2">
    <location>
        <begin position="122"/>
        <end position="190"/>
    </location>
</feature>
<accession>A0A395IU91</accession>
<name>A0A395IU91_9HELO</name>
<feature type="region of interest" description="Disordered" evidence="2">
    <location>
        <begin position="223"/>
        <end position="266"/>
    </location>
</feature>
<evidence type="ECO:0000313" key="4">
    <source>
        <dbReference type="Proteomes" id="UP000249056"/>
    </source>
</evidence>
<gene>
    <name evidence="3" type="ORF">DID88_002408</name>
</gene>